<dbReference type="PANTHER" id="PTHR43097">
    <property type="entry name" value="GLUTAMINE-TRNA LIGASE"/>
    <property type="match status" value="1"/>
</dbReference>
<evidence type="ECO:0000256" key="6">
    <source>
        <dbReference type="ARBA" id="ARBA00022840"/>
    </source>
</evidence>
<name>A0A7X2NGA7_9FIRM</name>
<dbReference type="InterPro" id="IPR011035">
    <property type="entry name" value="Ribosomal_bL25/Gln-tRNA_synth"/>
</dbReference>
<evidence type="ECO:0000313" key="15">
    <source>
        <dbReference type="EMBL" id="MSS19934.1"/>
    </source>
</evidence>
<evidence type="ECO:0000256" key="7">
    <source>
        <dbReference type="ARBA" id="ARBA00022917"/>
    </source>
</evidence>
<dbReference type="FunFam" id="3.40.50.620:FF:000037">
    <property type="entry name" value="Glutamine--tRNA ligase cytoplasmic"/>
    <property type="match status" value="1"/>
</dbReference>
<keyword evidence="3" id="KW-0963">Cytoplasm</keyword>
<gene>
    <name evidence="15" type="ORF">FYJ52_05930</name>
</gene>
<dbReference type="FunFam" id="1.10.1160.10:FF:000001">
    <property type="entry name" value="Glutamine--tRNA ligase"/>
    <property type="match status" value="1"/>
</dbReference>
<dbReference type="InterPro" id="IPR004514">
    <property type="entry name" value="Gln-tRNA-synth"/>
</dbReference>
<dbReference type="InterPro" id="IPR049437">
    <property type="entry name" value="tRNA-synt_1c_C2"/>
</dbReference>
<comment type="similarity">
    <text evidence="1 11">Belongs to the class-I aminoacyl-tRNA synthetase family.</text>
</comment>
<dbReference type="Gene3D" id="2.40.240.10">
    <property type="entry name" value="Ribosomal Protein L25, Chain P"/>
    <property type="match status" value="2"/>
</dbReference>
<dbReference type="EMBL" id="VUMO01000006">
    <property type="protein sequence ID" value="MSS19934.1"/>
    <property type="molecule type" value="Genomic_DNA"/>
</dbReference>
<feature type="domain" description="Glutamyl/glutaminyl-tRNA synthetase class Ib anti-codon binding" evidence="13">
    <location>
        <begin position="343"/>
        <end position="443"/>
    </location>
</feature>
<keyword evidence="4 11" id="KW-0436">Ligase</keyword>
<dbReference type="FunFam" id="3.90.800.10:FF:000001">
    <property type="entry name" value="Glutamine--tRNA ligase"/>
    <property type="match status" value="1"/>
</dbReference>
<evidence type="ECO:0000256" key="8">
    <source>
        <dbReference type="ARBA" id="ARBA00023146"/>
    </source>
</evidence>
<dbReference type="GO" id="GO:0005524">
    <property type="term" value="F:ATP binding"/>
    <property type="evidence" value="ECO:0007669"/>
    <property type="project" value="UniProtKB-KW"/>
</dbReference>
<dbReference type="GO" id="GO:0004819">
    <property type="term" value="F:glutamine-tRNA ligase activity"/>
    <property type="evidence" value="ECO:0007669"/>
    <property type="project" value="UniProtKB-UniRule"/>
</dbReference>
<dbReference type="RefSeq" id="WP_154576312.1">
    <property type="nucleotide sequence ID" value="NZ_VUMO01000006.1"/>
</dbReference>
<comment type="caution">
    <text evidence="15">The sequence shown here is derived from an EMBL/GenBank/DDBJ whole genome shotgun (WGS) entry which is preliminary data.</text>
</comment>
<evidence type="ECO:0000259" key="13">
    <source>
        <dbReference type="Pfam" id="PF03950"/>
    </source>
</evidence>
<proteinExistence type="inferred from homology"/>
<dbReference type="PANTHER" id="PTHR43097:SF5">
    <property type="entry name" value="GLUTAMATE--TRNA LIGASE"/>
    <property type="match status" value="1"/>
</dbReference>
<feature type="domain" description="Glutamyl/glutaminyl-tRNA synthetase class Ib catalytic" evidence="12">
    <location>
        <begin position="29"/>
        <end position="340"/>
    </location>
</feature>
<sequence length="560" mass="65522">MNDKEKESNFIFSYIDKDLEDGIYANNRVHTRFPPEPNGYLHIGHAKSSLLNYRTALKYHGTFNLRFDDTNPEKEDMEYVNAIKRDLKWLGIEWGENEFFASSYFPKMIEFAKEYIEKGVAYVDDQDMETIKQTRGTLTSPGVESPYRNRSVEENMQLFQDMIDGKVAEGEKVLRAKIDMANPNMNMRDPIIYRVRHLVHPSLNKEWHVYPMYDFAHPVEDAIEGITHSLCTLEFEDHRPLYNWFLENLDEFQNEPPRQIEFAKLNLSKTIMGKRYIKKLVDEGVIDGWDDPRLATISGLRRRGYTPEAIQNFCEEIGVAKANSTVDTAMLEHFIRDDLKTKAPRYNCVIHPLKVTITNWPEDKVEWLTIETNQDVEEMGTHKVPFTRELYVEQSDFMKEPIKKYFRLYPGNEVRFRGAYFITCQDYVEDEEGNVVELKCTYDPETKCGTGFKGRKVKGTIHWVSATEGKPVEIHMFDSLLKDDSRYTLDNIVEKVNQNSLEICHGYAEPEALKMKPFEKAQFVRNGYFSVDPKYSKPEHPVFNQVVPLKSKWRPPKKNK</sequence>
<dbReference type="NCBIfam" id="NF011291">
    <property type="entry name" value="PRK14703.1"/>
    <property type="match status" value="1"/>
</dbReference>
<comment type="catalytic activity">
    <reaction evidence="9">
        <text>tRNA(Gln) + L-glutamine + ATP = L-glutaminyl-tRNA(Gln) + AMP + diphosphate</text>
        <dbReference type="Rhea" id="RHEA:20121"/>
        <dbReference type="Rhea" id="RHEA-COMP:9662"/>
        <dbReference type="Rhea" id="RHEA-COMP:9681"/>
        <dbReference type="ChEBI" id="CHEBI:30616"/>
        <dbReference type="ChEBI" id="CHEBI:33019"/>
        <dbReference type="ChEBI" id="CHEBI:58359"/>
        <dbReference type="ChEBI" id="CHEBI:78442"/>
        <dbReference type="ChEBI" id="CHEBI:78521"/>
        <dbReference type="ChEBI" id="CHEBI:456215"/>
        <dbReference type="EC" id="6.1.1.18"/>
    </reaction>
</comment>
<dbReference type="PROSITE" id="PS00178">
    <property type="entry name" value="AA_TRNA_LIGASE_I"/>
    <property type="match status" value="1"/>
</dbReference>
<keyword evidence="7 11" id="KW-0648">Protein biosynthesis</keyword>
<keyword evidence="16" id="KW-1185">Reference proteome</keyword>
<keyword evidence="6 11" id="KW-0067">ATP-binding</keyword>
<organism evidence="15 16">
    <name type="scientific">Pseudoramibacter porci</name>
    <dbReference type="NCBI Taxonomy" id="2606631"/>
    <lineage>
        <taxon>Bacteria</taxon>
        <taxon>Bacillati</taxon>
        <taxon>Bacillota</taxon>
        <taxon>Clostridia</taxon>
        <taxon>Eubacteriales</taxon>
        <taxon>Eubacteriaceae</taxon>
        <taxon>Pseudoramibacter</taxon>
    </lineage>
</organism>
<dbReference type="PRINTS" id="PR00987">
    <property type="entry name" value="TRNASYNTHGLU"/>
</dbReference>
<dbReference type="InterPro" id="IPR014729">
    <property type="entry name" value="Rossmann-like_a/b/a_fold"/>
</dbReference>
<accession>A0A7X2NGA7</accession>
<reference evidence="15 16" key="1">
    <citation type="submission" date="2019-08" db="EMBL/GenBank/DDBJ databases">
        <title>In-depth cultivation of the pig gut microbiome towards novel bacterial diversity and tailored functional studies.</title>
        <authorList>
            <person name="Wylensek D."/>
            <person name="Hitch T.C.A."/>
            <person name="Clavel T."/>
        </authorList>
    </citation>
    <scope>NUCLEOTIDE SEQUENCE [LARGE SCALE GENOMIC DNA]</scope>
    <source>
        <strain evidence="15 16">RF-744-FAT-4</strain>
    </source>
</reference>
<dbReference type="GO" id="GO:0005829">
    <property type="term" value="C:cytosol"/>
    <property type="evidence" value="ECO:0007669"/>
    <property type="project" value="TreeGrafter"/>
</dbReference>
<evidence type="ECO:0000256" key="4">
    <source>
        <dbReference type="ARBA" id="ARBA00022598"/>
    </source>
</evidence>
<dbReference type="Gene3D" id="3.40.50.620">
    <property type="entry name" value="HUPs"/>
    <property type="match status" value="1"/>
</dbReference>
<feature type="domain" description="tRNA synthetases class I (E and Q) anti-codon binding" evidence="14">
    <location>
        <begin position="460"/>
        <end position="532"/>
    </location>
</feature>
<dbReference type="InterPro" id="IPR020058">
    <property type="entry name" value="Glu/Gln-tRNA-synth_Ib_cat-dom"/>
</dbReference>
<evidence type="ECO:0000259" key="14">
    <source>
        <dbReference type="Pfam" id="PF20974"/>
    </source>
</evidence>
<protein>
    <recommendedName>
        <fullName evidence="2 10">Glutamine--tRNA ligase</fullName>
        <ecNumber evidence="2 10">6.1.1.18</ecNumber>
    </recommendedName>
</protein>
<dbReference type="InterPro" id="IPR001412">
    <property type="entry name" value="aa-tRNA-synth_I_CS"/>
</dbReference>
<dbReference type="AlphaFoldDB" id="A0A7X2NGA7"/>
<dbReference type="Proteomes" id="UP000461754">
    <property type="component" value="Unassembled WGS sequence"/>
</dbReference>
<evidence type="ECO:0000256" key="1">
    <source>
        <dbReference type="ARBA" id="ARBA00005594"/>
    </source>
</evidence>
<dbReference type="InterPro" id="IPR020059">
    <property type="entry name" value="Glu/Gln-tRNA-synth_Ib_codon-bd"/>
</dbReference>
<keyword evidence="5 11" id="KW-0547">Nucleotide-binding</keyword>
<dbReference type="SUPFAM" id="SSF52374">
    <property type="entry name" value="Nucleotidylyl transferase"/>
    <property type="match status" value="1"/>
</dbReference>
<evidence type="ECO:0000256" key="11">
    <source>
        <dbReference type="RuleBase" id="RU363037"/>
    </source>
</evidence>
<evidence type="ECO:0000256" key="9">
    <source>
        <dbReference type="ARBA" id="ARBA00048270"/>
    </source>
</evidence>
<evidence type="ECO:0000256" key="5">
    <source>
        <dbReference type="ARBA" id="ARBA00022741"/>
    </source>
</evidence>
<evidence type="ECO:0000256" key="3">
    <source>
        <dbReference type="ARBA" id="ARBA00022490"/>
    </source>
</evidence>
<dbReference type="NCBIfam" id="TIGR00440">
    <property type="entry name" value="glnS"/>
    <property type="match status" value="1"/>
</dbReference>
<dbReference type="InterPro" id="IPR050132">
    <property type="entry name" value="Gln/Glu-tRNA_Ligase"/>
</dbReference>
<dbReference type="Pfam" id="PF03950">
    <property type="entry name" value="tRNA-synt_1c_C"/>
    <property type="match status" value="1"/>
</dbReference>
<evidence type="ECO:0000313" key="16">
    <source>
        <dbReference type="Proteomes" id="UP000461754"/>
    </source>
</evidence>
<keyword evidence="8 11" id="KW-0030">Aminoacyl-tRNA synthetase</keyword>
<dbReference type="EC" id="6.1.1.18" evidence="2 10"/>
<dbReference type="FunFam" id="2.40.240.10:FF:000007">
    <property type="entry name" value="Glutamine--tRNA ligase"/>
    <property type="match status" value="1"/>
</dbReference>
<evidence type="ECO:0000256" key="2">
    <source>
        <dbReference type="ARBA" id="ARBA00012836"/>
    </source>
</evidence>
<evidence type="ECO:0000259" key="12">
    <source>
        <dbReference type="Pfam" id="PF00749"/>
    </source>
</evidence>
<dbReference type="InterPro" id="IPR020056">
    <property type="entry name" value="Rbsml_bL25/Gln-tRNA_synth_N"/>
</dbReference>
<dbReference type="Pfam" id="PF20974">
    <property type="entry name" value="tRNA-synt_1c_C2"/>
    <property type="match status" value="1"/>
</dbReference>
<dbReference type="InterPro" id="IPR000924">
    <property type="entry name" value="Glu/Gln-tRNA-synth"/>
</dbReference>
<evidence type="ECO:0000256" key="10">
    <source>
        <dbReference type="NCBIfam" id="TIGR00440"/>
    </source>
</evidence>
<dbReference type="SUPFAM" id="SSF50715">
    <property type="entry name" value="Ribosomal protein L25-like"/>
    <property type="match status" value="1"/>
</dbReference>
<dbReference type="Pfam" id="PF00749">
    <property type="entry name" value="tRNA-synt_1c"/>
    <property type="match status" value="1"/>
</dbReference>
<dbReference type="GO" id="GO:0006425">
    <property type="term" value="P:glutaminyl-tRNA aminoacylation"/>
    <property type="evidence" value="ECO:0007669"/>
    <property type="project" value="UniProtKB-UniRule"/>
</dbReference>